<reference evidence="7 8" key="1">
    <citation type="submission" date="2018-12" db="EMBL/GenBank/DDBJ databases">
        <title>The complete genome of the methanogenic archaea of the candidate phylum Verstraetearchaeota, obtained from the metagenome of underground thermal water.</title>
        <authorList>
            <person name="Kadnikov V.V."/>
            <person name="Mardanov A.V."/>
            <person name="Beletsky A.V."/>
            <person name="Karnachuk O.V."/>
            <person name="Ravin N.V."/>
        </authorList>
    </citation>
    <scope>NUCLEOTIDE SEQUENCE [LARGE SCALE GENOMIC DNA]</scope>
    <source>
        <strain evidence="7">Ch88</strain>
    </source>
</reference>
<dbReference type="Gene3D" id="2.102.10.10">
    <property type="entry name" value="Rieske [2Fe-2S] iron-sulphur domain"/>
    <property type="match status" value="1"/>
</dbReference>
<dbReference type="EMBL" id="RXGA01000002">
    <property type="protein sequence ID" value="RWX73773.1"/>
    <property type="molecule type" value="Genomic_DNA"/>
</dbReference>
<keyword evidence="3" id="KW-0408">Iron</keyword>
<accession>A0A444L867</accession>
<gene>
    <name evidence="7" type="ORF">Metus_0552</name>
</gene>
<keyword evidence="1" id="KW-0001">2Fe-2S</keyword>
<dbReference type="GO" id="GO:0046872">
    <property type="term" value="F:metal ion binding"/>
    <property type="evidence" value="ECO:0007669"/>
    <property type="project" value="UniProtKB-KW"/>
</dbReference>
<feature type="domain" description="Rieske" evidence="6">
    <location>
        <begin position="4"/>
        <end position="105"/>
    </location>
</feature>
<dbReference type="PROSITE" id="PS51296">
    <property type="entry name" value="RIESKE"/>
    <property type="match status" value="1"/>
</dbReference>
<dbReference type="SUPFAM" id="SSF50022">
    <property type="entry name" value="ISP domain"/>
    <property type="match status" value="1"/>
</dbReference>
<protein>
    <recommendedName>
        <fullName evidence="6">Rieske domain-containing protein</fullName>
    </recommendedName>
</protein>
<dbReference type="PANTHER" id="PTHR21496:SF0">
    <property type="entry name" value="RIESKE DOMAIN-CONTAINING PROTEIN"/>
    <property type="match status" value="1"/>
</dbReference>
<evidence type="ECO:0000256" key="2">
    <source>
        <dbReference type="ARBA" id="ARBA00022723"/>
    </source>
</evidence>
<dbReference type="AlphaFoldDB" id="A0A444L867"/>
<proteinExistence type="predicted"/>
<evidence type="ECO:0000313" key="8">
    <source>
        <dbReference type="Proteomes" id="UP000288215"/>
    </source>
</evidence>
<evidence type="ECO:0000256" key="5">
    <source>
        <dbReference type="ARBA" id="ARBA00034078"/>
    </source>
</evidence>
<comment type="caution">
    <text evidence="7">The sequence shown here is derived from an EMBL/GenBank/DDBJ whole genome shotgun (WGS) entry which is preliminary data.</text>
</comment>
<keyword evidence="4" id="KW-0411">Iron-sulfur</keyword>
<organism evidence="7 8">
    <name type="scientific">Methanosuratincola subterraneus</name>
    <dbReference type="NCBI Taxonomy" id="2593994"/>
    <lineage>
        <taxon>Archaea</taxon>
        <taxon>Thermoproteota</taxon>
        <taxon>Methanosuratincolia</taxon>
        <taxon>Candidatus Methanomethylicales</taxon>
        <taxon>Candidatus Methanomethylicaceae</taxon>
        <taxon>Candidatus Methanosuratincola (ex Vanwonterghem et al. 2016)</taxon>
    </lineage>
</organism>
<keyword evidence="2" id="KW-0479">Metal-binding</keyword>
<dbReference type="Proteomes" id="UP000288215">
    <property type="component" value="Unassembled WGS sequence"/>
</dbReference>
<dbReference type="InterPro" id="IPR036922">
    <property type="entry name" value="Rieske_2Fe-2S_sf"/>
</dbReference>
<dbReference type="InterPro" id="IPR017941">
    <property type="entry name" value="Rieske_2Fe-2S"/>
</dbReference>
<dbReference type="Pfam" id="PF00355">
    <property type="entry name" value="Rieske"/>
    <property type="match status" value="1"/>
</dbReference>
<name>A0A444L867_METS7</name>
<comment type="cofactor">
    <cofactor evidence="5">
        <name>[2Fe-2S] cluster</name>
        <dbReference type="ChEBI" id="CHEBI:190135"/>
    </cofactor>
</comment>
<dbReference type="PANTHER" id="PTHR21496">
    <property type="entry name" value="FERREDOXIN-RELATED"/>
    <property type="match status" value="1"/>
</dbReference>
<evidence type="ECO:0000259" key="6">
    <source>
        <dbReference type="PROSITE" id="PS51296"/>
    </source>
</evidence>
<evidence type="ECO:0000256" key="4">
    <source>
        <dbReference type="ARBA" id="ARBA00023014"/>
    </source>
</evidence>
<dbReference type="GO" id="GO:0051537">
    <property type="term" value="F:2 iron, 2 sulfur cluster binding"/>
    <property type="evidence" value="ECO:0007669"/>
    <property type="project" value="UniProtKB-KW"/>
</dbReference>
<sequence>MPEVRVAKVSEIPPGTKKSIKASKTRVLISNVDGKFYATQSVCSHLNNPLFTGRLQGSTIWCDMHWAAFNVTTGEVVKLPDGYSLDKIPPLKTYPVRVEGEDIIVEVPE</sequence>
<evidence type="ECO:0000313" key="7">
    <source>
        <dbReference type="EMBL" id="RWX73773.1"/>
    </source>
</evidence>
<evidence type="ECO:0000256" key="3">
    <source>
        <dbReference type="ARBA" id="ARBA00023004"/>
    </source>
</evidence>
<evidence type="ECO:0000256" key="1">
    <source>
        <dbReference type="ARBA" id="ARBA00022714"/>
    </source>
</evidence>